<dbReference type="GO" id="GO:0032993">
    <property type="term" value="C:protein-DNA complex"/>
    <property type="evidence" value="ECO:0007669"/>
    <property type="project" value="TreeGrafter"/>
</dbReference>
<name>A0A347ZRE0_9CHLR</name>
<comment type="caution">
    <text evidence="11">The sequence shown here is derived from an EMBL/GenBank/DDBJ whole genome shotgun (WGS) entry which is preliminary data.</text>
</comment>
<keyword evidence="1 6" id="KW-0597">Phosphoprotein</keyword>
<organism evidence="11 12">
    <name type="scientific">Pelolinea submarina</name>
    <dbReference type="NCBI Taxonomy" id="913107"/>
    <lineage>
        <taxon>Bacteria</taxon>
        <taxon>Bacillati</taxon>
        <taxon>Chloroflexota</taxon>
        <taxon>Anaerolineae</taxon>
        <taxon>Anaerolineales</taxon>
        <taxon>Anaerolineaceae</taxon>
        <taxon>Pelolinea</taxon>
    </lineage>
</organism>
<feature type="domain" description="Response regulatory" evidence="9">
    <location>
        <begin position="4"/>
        <end position="114"/>
    </location>
</feature>
<dbReference type="OrthoDB" id="157879at2"/>
<dbReference type="PROSITE" id="PS50110">
    <property type="entry name" value="RESPONSE_REGULATORY"/>
    <property type="match status" value="1"/>
</dbReference>
<dbReference type="PROSITE" id="PS51755">
    <property type="entry name" value="OMPR_PHOB"/>
    <property type="match status" value="1"/>
</dbReference>
<evidence type="ECO:0000313" key="12">
    <source>
        <dbReference type="Proteomes" id="UP000256388"/>
    </source>
</evidence>
<protein>
    <submittedName>
        <fullName evidence="11">Two-component system alkaline phosphatase synthesis response regulator PhoP</fullName>
    </submittedName>
</protein>
<dbReference type="InterPro" id="IPR036388">
    <property type="entry name" value="WH-like_DNA-bd_sf"/>
</dbReference>
<dbReference type="AlphaFoldDB" id="A0A347ZRE0"/>
<keyword evidence="3" id="KW-0805">Transcription regulation</keyword>
<evidence type="ECO:0000256" key="4">
    <source>
        <dbReference type="ARBA" id="ARBA00023125"/>
    </source>
</evidence>
<dbReference type="InterPro" id="IPR016032">
    <property type="entry name" value="Sig_transdc_resp-reg_C-effctor"/>
</dbReference>
<dbReference type="FunFam" id="1.10.10.10:FF:000018">
    <property type="entry name" value="DNA-binding response regulator ResD"/>
    <property type="match status" value="1"/>
</dbReference>
<dbReference type="PANTHER" id="PTHR48111:SF21">
    <property type="entry name" value="DNA-BINDING DUAL MASTER TRANSCRIPTIONAL REGULATOR RPAA"/>
    <property type="match status" value="1"/>
</dbReference>
<evidence type="ECO:0000256" key="7">
    <source>
        <dbReference type="PROSITE-ProRule" id="PRU01091"/>
    </source>
</evidence>
<evidence type="ECO:0000256" key="6">
    <source>
        <dbReference type="PROSITE-ProRule" id="PRU00169"/>
    </source>
</evidence>
<dbReference type="GO" id="GO:0000156">
    <property type="term" value="F:phosphorelay response regulator activity"/>
    <property type="evidence" value="ECO:0007669"/>
    <property type="project" value="TreeGrafter"/>
</dbReference>
<dbReference type="Gene3D" id="1.10.10.10">
    <property type="entry name" value="Winged helix-like DNA-binding domain superfamily/Winged helix DNA-binding domain"/>
    <property type="match status" value="1"/>
</dbReference>
<dbReference type="EMBL" id="QUMS01000001">
    <property type="protein sequence ID" value="REG11574.1"/>
    <property type="molecule type" value="Genomic_DNA"/>
</dbReference>
<feature type="domain" description="OmpR/PhoB-type" evidence="10">
    <location>
        <begin position="119"/>
        <end position="218"/>
    </location>
</feature>
<keyword evidence="2" id="KW-0902">Two-component regulatory system</keyword>
<dbReference type="SUPFAM" id="SSF52172">
    <property type="entry name" value="CheY-like"/>
    <property type="match status" value="1"/>
</dbReference>
<dbReference type="GO" id="GO:0000976">
    <property type="term" value="F:transcription cis-regulatory region binding"/>
    <property type="evidence" value="ECO:0007669"/>
    <property type="project" value="TreeGrafter"/>
</dbReference>
<dbReference type="GO" id="GO:0006355">
    <property type="term" value="P:regulation of DNA-templated transcription"/>
    <property type="evidence" value="ECO:0007669"/>
    <property type="project" value="InterPro"/>
</dbReference>
<dbReference type="Proteomes" id="UP000256388">
    <property type="component" value="Unassembled WGS sequence"/>
</dbReference>
<dbReference type="InterPro" id="IPR039420">
    <property type="entry name" value="WalR-like"/>
</dbReference>
<dbReference type="GO" id="GO:0005829">
    <property type="term" value="C:cytosol"/>
    <property type="evidence" value="ECO:0007669"/>
    <property type="project" value="TreeGrafter"/>
</dbReference>
<gene>
    <name evidence="11" type="ORF">DFR64_1466</name>
</gene>
<reference evidence="11 12" key="1">
    <citation type="submission" date="2018-08" db="EMBL/GenBank/DDBJ databases">
        <title>Genomic Encyclopedia of Type Strains, Phase IV (KMG-IV): sequencing the most valuable type-strain genomes for metagenomic binning, comparative biology and taxonomic classification.</title>
        <authorList>
            <person name="Goeker M."/>
        </authorList>
    </citation>
    <scope>NUCLEOTIDE SEQUENCE [LARGE SCALE GENOMIC DNA]</scope>
    <source>
        <strain evidence="11 12">DSM 23923</strain>
    </source>
</reference>
<keyword evidence="5" id="KW-0804">Transcription</keyword>
<evidence type="ECO:0000256" key="8">
    <source>
        <dbReference type="SAM" id="MobiDB-lite"/>
    </source>
</evidence>
<dbReference type="PANTHER" id="PTHR48111">
    <property type="entry name" value="REGULATOR OF RPOS"/>
    <property type="match status" value="1"/>
</dbReference>
<dbReference type="InterPro" id="IPR001867">
    <property type="entry name" value="OmpR/PhoB-type_DNA-bd"/>
</dbReference>
<feature type="region of interest" description="Disordered" evidence="8">
    <location>
        <begin position="217"/>
        <end position="236"/>
    </location>
</feature>
<accession>A0A347ZRE0</accession>
<dbReference type="CDD" id="cd00383">
    <property type="entry name" value="trans_reg_C"/>
    <property type="match status" value="1"/>
</dbReference>
<proteinExistence type="predicted"/>
<sequence>MKHLVLLIEGKRADRPSYMTGLGKKGFEVESVQTGSEALKKMKSIEPKAVIVDAASMRTSGTRICNGLKKVSPEIPVILIISEDQKGVEMECADEILQLPFTLQKLLNRLKPYMSLSQNKKLVVGCIELDLKQRWVYCNGKRNRLTPRLFILMETLMRRPGEVLTREELFKKLWETDYLGDTRSLDVHISWLRQALEEDPRHPSFIKTERGVGYRLEVEKPKRPSRVEKKSSAPAK</sequence>
<dbReference type="Pfam" id="PF00486">
    <property type="entry name" value="Trans_reg_C"/>
    <property type="match status" value="1"/>
</dbReference>
<evidence type="ECO:0000259" key="10">
    <source>
        <dbReference type="PROSITE" id="PS51755"/>
    </source>
</evidence>
<evidence type="ECO:0000259" key="9">
    <source>
        <dbReference type="PROSITE" id="PS50110"/>
    </source>
</evidence>
<dbReference type="Gene3D" id="3.40.50.2300">
    <property type="match status" value="1"/>
</dbReference>
<dbReference type="SMART" id="SM00862">
    <property type="entry name" value="Trans_reg_C"/>
    <property type="match status" value="1"/>
</dbReference>
<dbReference type="SUPFAM" id="SSF46894">
    <property type="entry name" value="C-terminal effector domain of the bipartite response regulators"/>
    <property type="match status" value="1"/>
</dbReference>
<dbReference type="RefSeq" id="WP_116224698.1">
    <property type="nucleotide sequence ID" value="NZ_AP018437.1"/>
</dbReference>
<dbReference type="InterPro" id="IPR001789">
    <property type="entry name" value="Sig_transdc_resp-reg_receiver"/>
</dbReference>
<dbReference type="InterPro" id="IPR011006">
    <property type="entry name" value="CheY-like_superfamily"/>
</dbReference>
<evidence type="ECO:0000313" key="11">
    <source>
        <dbReference type="EMBL" id="REG11574.1"/>
    </source>
</evidence>
<evidence type="ECO:0000256" key="3">
    <source>
        <dbReference type="ARBA" id="ARBA00023015"/>
    </source>
</evidence>
<evidence type="ECO:0000256" key="5">
    <source>
        <dbReference type="ARBA" id="ARBA00023163"/>
    </source>
</evidence>
<evidence type="ECO:0000256" key="2">
    <source>
        <dbReference type="ARBA" id="ARBA00023012"/>
    </source>
</evidence>
<keyword evidence="12" id="KW-1185">Reference proteome</keyword>
<dbReference type="Pfam" id="PF00072">
    <property type="entry name" value="Response_reg"/>
    <property type="match status" value="1"/>
</dbReference>
<keyword evidence="4 7" id="KW-0238">DNA-binding</keyword>
<feature type="DNA-binding region" description="OmpR/PhoB-type" evidence="7">
    <location>
        <begin position="119"/>
        <end position="218"/>
    </location>
</feature>
<feature type="modified residue" description="4-aspartylphosphate" evidence="6">
    <location>
        <position position="53"/>
    </location>
</feature>
<evidence type="ECO:0000256" key="1">
    <source>
        <dbReference type="ARBA" id="ARBA00022553"/>
    </source>
</evidence>